<evidence type="ECO:0000259" key="6">
    <source>
        <dbReference type="PROSITE" id="PS50237"/>
    </source>
</evidence>
<evidence type="ECO:0000313" key="7">
    <source>
        <dbReference type="EMBL" id="EXX62746.1"/>
    </source>
</evidence>
<feature type="active site" description="Glycyl thioester intermediate" evidence="5">
    <location>
        <position position="995"/>
    </location>
</feature>
<feature type="domain" description="HECT" evidence="6">
    <location>
        <begin position="696"/>
        <end position="1027"/>
    </location>
</feature>
<name>A0A015KSB8_RHIIW</name>
<dbReference type="InterPro" id="IPR000569">
    <property type="entry name" value="HECT_dom"/>
</dbReference>
<dbReference type="SMART" id="SM00119">
    <property type="entry name" value="HECTc"/>
    <property type="match status" value="1"/>
</dbReference>
<evidence type="ECO:0000256" key="5">
    <source>
        <dbReference type="PROSITE-ProRule" id="PRU00104"/>
    </source>
</evidence>
<dbReference type="HOGENOM" id="CLU_002173_2_4_1"/>
<comment type="caution">
    <text evidence="7">The sequence shown here is derived from an EMBL/GenBank/DDBJ whole genome shotgun (WGS) entry which is preliminary data.</text>
</comment>
<dbReference type="OMA" id="EKHYYFI"/>
<accession>A0A015KSB8</accession>
<dbReference type="FunFam" id="3.30.2160.10:FF:000002">
    <property type="entry name" value="Putative Ubiquitin-protein ligase E3C"/>
    <property type="match status" value="1"/>
</dbReference>
<dbReference type="PROSITE" id="PS50096">
    <property type="entry name" value="IQ"/>
    <property type="match status" value="1"/>
</dbReference>
<dbReference type="GO" id="GO:0006511">
    <property type="term" value="P:ubiquitin-dependent protein catabolic process"/>
    <property type="evidence" value="ECO:0007669"/>
    <property type="project" value="TreeGrafter"/>
</dbReference>
<gene>
    <name evidence="7" type="ORF">RirG_158870</name>
</gene>
<protein>
    <recommendedName>
        <fullName evidence="2">HECT-type E3 ubiquitin transferase</fullName>
        <ecNumber evidence="2">2.3.2.26</ecNumber>
    </recommendedName>
</protein>
<comment type="catalytic activity">
    <reaction evidence="1">
        <text>S-ubiquitinyl-[E2 ubiquitin-conjugating enzyme]-L-cysteine + [acceptor protein]-L-lysine = [E2 ubiquitin-conjugating enzyme]-L-cysteine + N(6)-ubiquitinyl-[acceptor protein]-L-lysine.</text>
        <dbReference type="EC" id="2.3.2.26"/>
    </reaction>
</comment>
<evidence type="ECO:0000256" key="2">
    <source>
        <dbReference type="ARBA" id="ARBA00012485"/>
    </source>
</evidence>
<dbReference type="Gene3D" id="3.30.2160.10">
    <property type="entry name" value="Hect, E3 ligase catalytic domain"/>
    <property type="match status" value="1"/>
</dbReference>
<dbReference type="GO" id="GO:0016874">
    <property type="term" value="F:ligase activity"/>
    <property type="evidence" value="ECO:0007669"/>
    <property type="project" value="UniProtKB-KW"/>
</dbReference>
<keyword evidence="4 5" id="KW-0833">Ubl conjugation pathway</keyword>
<dbReference type="FunFam" id="3.30.2410.10:FF:000011">
    <property type="entry name" value="Putative Ubiquitin-protein ligase E3C"/>
    <property type="match status" value="1"/>
</dbReference>
<dbReference type="AlphaFoldDB" id="A0A015KSB8"/>
<dbReference type="SUPFAM" id="SSF56204">
    <property type="entry name" value="Hect, E3 ligase catalytic domain"/>
    <property type="match status" value="1"/>
</dbReference>
<dbReference type="CDD" id="cd00078">
    <property type="entry name" value="HECTc"/>
    <property type="match status" value="1"/>
</dbReference>
<dbReference type="Gene3D" id="3.30.2410.10">
    <property type="entry name" value="Hect, E3 ligase catalytic domain"/>
    <property type="match status" value="1"/>
</dbReference>
<dbReference type="PROSITE" id="PS50237">
    <property type="entry name" value="HECT"/>
    <property type="match status" value="1"/>
</dbReference>
<dbReference type="STRING" id="1432141.A0A015KSB8"/>
<dbReference type="Pfam" id="PF00632">
    <property type="entry name" value="HECT"/>
    <property type="match status" value="1"/>
</dbReference>
<sequence length="1027" mass="119258">MYSTFEGNYKTRRAINLGGKRQQETKEELLKKNQDRRKARENERLKEKSAIIIQAFYRGRTIAGKLRDNERDSWDQQAKFMLNNAQSERDVAINLINIARSFLFFYRPQHDSQRKLYLYQILWKQIQDSETMFIPFYYDDLRVMWTLQLKRTLIIFLKNIGINIIKPDQYIHNINYLKTVLLPMDVSKYQKIQDTNRMEIYQGIIESLVENGLYIELRNCLINLQVEDKNNHVILLSVTLSLRPFQILPSEHKAYKLSLYNFTTHIFTIPLLSNRMSNETLNKFSSRLPLNEIILKLSEIVGIISDMEQRIVLLGNLLAFAYKNFSMINKLAYMEVLQNLALQIPTHLLVDKSDVSNNDADEDDEDDEDIIMSSRPELANMPKIDPQILEGISVLFDKQHLASFFALMKTANSSALIKISNFFVTLMIRWPTKKIELLNSMIFGIYSASDNRSAITLMWDTFKVTELARLLLNSQSIPNGIMTDTAFSEQWGLFTLLCELFSRVLFTMGDDEFFDESKNPLKLSEIINMSICMKHVGFSLYWSNSTLLKLDSTIEGSLLNNLREIVTKLLRQIHARDSRRQFTPSDHWLMTSEIDMNVFVEAVVREEQELERDNDKIHLNKKQLVNFSPRLGILDNIPFVIPFEVRIKIFREYVYNDKKRDRHFDVFPHPRTRVTIRRNSVFEDGFTHLNALGAGLKSPVAIQFIDEFGMPEAGIDGGGLFKEFLTSLTRVAFDTNYGLFLSTKEQLLYPNPHSYAKQETQLEYYEFIGRILGKALYEGILVDAAFAGFFLSKWLGRSSYLDDLPTLDPELYHGLIYLKNYKGDVESDLSLNFTVVDNEFGESQTIELIPGGSDIPVNNDNRIRYIYMMAHYRLNRQIDRQCKAFFRGLSDLIDEKWLRMFNQEELQILVGGAYIPINIEDLKQNTVYSDYKEDDLVIINFWKVVSEFSEEQKQKLIKFVTSCSRPPILGFKELNPKFSIRNAGSGTRLPSSSTCVNLLKLPAYPDEDTLREKLLYAINADVGFDLS</sequence>
<dbReference type="InterPro" id="IPR044611">
    <property type="entry name" value="E3A/B/C-like"/>
</dbReference>
<dbReference type="OrthoDB" id="8068875at2759"/>
<evidence type="ECO:0000313" key="8">
    <source>
        <dbReference type="Proteomes" id="UP000022910"/>
    </source>
</evidence>
<evidence type="ECO:0000256" key="1">
    <source>
        <dbReference type="ARBA" id="ARBA00000885"/>
    </source>
</evidence>
<keyword evidence="3" id="KW-0808">Transferase</keyword>
<dbReference type="PANTHER" id="PTHR45700:SF2">
    <property type="entry name" value="UBIQUITIN-PROTEIN LIGASE E3C"/>
    <property type="match status" value="1"/>
</dbReference>
<dbReference type="Proteomes" id="UP000022910">
    <property type="component" value="Unassembled WGS sequence"/>
</dbReference>
<dbReference type="SMR" id="A0A015KSB8"/>
<dbReference type="GO" id="GO:0061630">
    <property type="term" value="F:ubiquitin protein ligase activity"/>
    <property type="evidence" value="ECO:0007669"/>
    <property type="project" value="UniProtKB-EC"/>
</dbReference>
<evidence type="ECO:0000256" key="3">
    <source>
        <dbReference type="ARBA" id="ARBA00022679"/>
    </source>
</evidence>
<dbReference type="GO" id="GO:0000209">
    <property type="term" value="P:protein polyubiquitination"/>
    <property type="evidence" value="ECO:0007669"/>
    <property type="project" value="InterPro"/>
</dbReference>
<proteinExistence type="predicted"/>
<dbReference type="InterPro" id="IPR035983">
    <property type="entry name" value="Hect_E3_ubiquitin_ligase"/>
</dbReference>
<organism evidence="7 8">
    <name type="scientific">Rhizophagus irregularis (strain DAOM 197198w)</name>
    <name type="common">Glomus intraradices</name>
    <dbReference type="NCBI Taxonomy" id="1432141"/>
    <lineage>
        <taxon>Eukaryota</taxon>
        <taxon>Fungi</taxon>
        <taxon>Fungi incertae sedis</taxon>
        <taxon>Mucoromycota</taxon>
        <taxon>Glomeromycotina</taxon>
        <taxon>Glomeromycetes</taxon>
        <taxon>Glomerales</taxon>
        <taxon>Glomeraceae</taxon>
        <taxon>Rhizophagus</taxon>
    </lineage>
</organism>
<dbReference type="PANTHER" id="PTHR45700">
    <property type="entry name" value="UBIQUITIN-PROTEIN LIGASE E3C"/>
    <property type="match status" value="1"/>
</dbReference>
<dbReference type="Gene3D" id="3.90.1750.10">
    <property type="entry name" value="Hect, E3 ligase catalytic domains"/>
    <property type="match status" value="1"/>
</dbReference>
<reference evidence="7 8" key="1">
    <citation type="submission" date="2014-02" db="EMBL/GenBank/DDBJ databases">
        <title>Single nucleus genome sequencing reveals high similarity among nuclei of an endomycorrhizal fungus.</title>
        <authorList>
            <person name="Lin K."/>
            <person name="Geurts R."/>
            <person name="Zhang Z."/>
            <person name="Limpens E."/>
            <person name="Saunders D.G."/>
            <person name="Mu D."/>
            <person name="Pang E."/>
            <person name="Cao H."/>
            <person name="Cha H."/>
            <person name="Lin T."/>
            <person name="Zhou Q."/>
            <person name="Shang Y."/>
            <person name="Li Y."/>
            <person name="Ivanov S."/>
            <person name="Sharma T."/>
            <person name="Velzen R.V."/>
            <person name="Ruijter N.D."/>
            <person name="Aanen D.K."/>
            <person name="Win J."/>
            <person name="Kamoun S."/>
            <person name="Bisseling T."/>
            <person name="Huang S."/>
        </authorList>
    </citation>
    <scope>NUCLEOTIDE SEQUENCE [LARGE SCALE GENOMIC DNA]</scope>
    <source>
        <strain evidence="8">DAOM197198w</strain>
    </source>
</reference>
<evidence type="ECO:0000256" key="4">
    <source>
        <dbReference type="ARBA" id="ARBA00022786"/>
    </source>
</evidence>
<keyword evidence="7" id="KW-0436">Ligase</keyword>
<dbReference type="EC" id="2.3.2.26" evidence="2"/>
<dbReference type="EMBL" id="JEMT01024522">
    <property type="protein sequence ID" value="EXX62746.1"/>
    <property type="molecule type" value="Genomic_DNA"/>
</dbReference>
<keyword evidence="8" id="KW-1185">Reference proteome</keyword>